<organism evidence="1 2">
    <name type="scientific">Skeletonema marinoi</name>
    <dbReference type="NCBI Taxonomy" id="267567"/>
    <lineage>
        <taxon>Eukaryota</taxon>
        <taxon>Sar</taxon>
        <taxon>Stramenopiles</taxon>
        <taxon>Ochrophyta</taxon>
        <taxon>Bacillariophyta</taxon>
        <taxon>Coscinodiscophyceae</taxon>
        <taxon>Thalassiosirophycidae</taxon>
        <taxon>Thalassiosirales</taxon>
        <taxon>Skeletonemataceae</taxon>
        <taxon>Skeletonema</taxon>
        <taxon>Skeletonema marinoi-dohrnii complex</taxon>
    </lineage>
</organism>
<dbReference type="Proteomes" id="UP001224775">
    <property type="component" value="Unassembled WGS sequence"/>
</dbReference>
<sequence>MGTCTGSSFINNLHNNFHELHKVIMKLSPAAPLFGAAVAAFFPGASASASADKTFKLCLMPTAFGAGISDAHDDALMLGTTPDEESSFIDMINCSRKTICEYDYRTCQILDEQCQGVCVWVGTKQDGYCTGGSSRSCKSILDIDSCHNDGCVWSNNACRNPSPTFTCSDYNGSGKCVRKGCAWDWNDGVCRNTSPSIFNCSKYDGTSSKNCLSKGCVWDGNTRTCNANTNVDATLLRT</sequence>
<dbReference type="EMBL" id="JATAAI010000018">
    <property type="protein sequence ID" value="KAK1739455.1"/>
    <property type="molecule type" value="Genomic_DNA"/>
</dbReference>
<gene>
    <name evidence="1" type="ORF">QTG54_009998</name>
</gene>
<reference evidence="1" key="1">
    <citation type="submission" date="2023-06" db="EMBL/GenBank/DDBJ databases">
        <title>Survivors Of The Sea: Transcriptome response of Skeletonema marinoi to long-term dormancy.</title>
        <authorList>
            <person name="Pinder M.I.M."/>
            <person name="Kourtchenko O."/>
            <person name="Robertson E.K."/>
            <person name="Larsson T."/>
            <person name="Maumus F."/>
            <person name="Osuna-Cruz C.M."/>
            <person name="Vancaester E."/>
            <person name="Stenow R."/>
            <person name="Vandepoele K."/>
            <person name="Ploug H."/>
            <person name="Bruchert V."/>
            <person name="Godhe A."/>
            <person name="Topel M."/>
        </authorList>
    </citation>
    <scope>NUCLEOTIDE SEQUENCE</scope>
    <source>
        <strain evidence="1">R05AC</strain>
    </source>
</reference>
<dbReference type="AlphaFoldDB" id="A0AAD9DB87"/>
<comment type="caution">
    <text evidence="1">The sequence shown here is derived from an EMBL/GenBank/DDBJ whole genome shotgun (WGS) entry which is preliminary data.</text>
</comment>
<name>A0AAD9DB87_9STRA</name>
<accession>A0AAD9DB87</accession>
<protein>
    <submittedName>
        <fullName evidence="1">Uncharacterized protein</fullName>
    </submittedName>
</protein>
<keyword evidence="2" id="KW-1185">Reference proteome</keyword>
<evidence type="ECO:0000313" key="1">
    <source>
        <dbReference type="EMBL" id="KAK1739455.1"/>
    </source>
</evidence>
<evidence type="ECO:0000313" key="2">
    <source>
        <dbReference type="Proteomes" id="UP001224775"/>
    </source>
</evidence>
<proteinExistence type="predicted"/>